<name>A0ABP7XK03_9ACTN</name>
<comment type="caution">
    <text evidence="1">The sequence shown here is derived from an EMBL/GenBank/DDBJ whole genome shotgun (WGS) entry which is preliminary data.</text>
</comment>
<dbReference type="RefSeq" id="WP_344733688.1">
    <property type="nucleotide sequence ID" value="NZ_BAAAZH010000017.1"/>
</dbReference>
<reference evidence="2" key="1">
    <citation type="journal article" date="2019" name="Int. J. Syst. Evol. Microbiol.">
        <title>The Global Catalogue of Microorganisms (GCM) 10K type strain sequencing project: providing services to taxonomists for standard genome sequencing and annotation.</title>
        <authorList>
            <consortium name="The Broad Institute Genomics Platform"/>
            <consortium name="The Broad Institute Genome Sequencing Center for Infectious Disease"/>
            <person name="Wu L."/>
            <person name="Ma J."/>
        </authorList>
    </citation>
    <scope>NUCLEOTIDE SEQUENCE [LARGE SCALE GENOMIC DNA]</scope>
    <source>
        <strain evidence="2">JCM 16703</strain>
    </source>
</reference>
<sequence>MSRLLAAGGVRQNGYVVDDLDDAVARWVSLGAGPFFVIRHLPLSHFLHLGRESDPDLSIALGNLGDLQIELIQQHNAAPSPYRHFLDERGPGLQHVSAWSTTYDATLAAAEQAERRPDTVGQIAGSARFVYFDATRLDSTCLEVSDLGEQGEFGVVHALVRDVHLQWDGAEPVREFALS</sequence>
<keyword evidence="2" id="KW-1185">Reference proteome</keyword>
<dbReference type="Pfam" id="PF13669">
    <property type="entry name" value="Glyoxalase_4"/>
    <property type="match status" value="1"/>
</dbReference>
<evidence type="ECO:0000313" key="1">
    <source>
        <dbReference type="EMBL" id="GAA4120671.1"/>
    </source>
</evidence>
<evidence type="ECO:0000313" key="2">
    <source>
        <dbReference type="Proteomes" id="UP001501495"/>
    </source>
</evidence>
<gene>
    <name evidence="1" type="ORF">GCM10022215_24490</name>
</gene>
<dbReference type="SUPFAM" id="SSF54593">
    <property type="entry name" value="Glyoxalase/Bleomycin resistance protein/Dihydroxybiphenyl dioxygenase"/>
    <property type="match status" value="1"/>
</dbReference>
<dbReference type="Proteomes" id="UP001501495">
    <property type="component" value="Unassembled WGS sequence"/>
</dbReference>
<dbReference type="Gene3D" id="3.10.180.10">
    <property type="entry name" value="2,3-Dihydroxybiphenyl 1,2-Dioxygenase, domain 1"/>
    <property type="match status" value="1"/>
</dbReference>
<proteinExistence type="predicted"/>
<dbReference type="InterPro" id="IPR029068">
    <property type="entry name" value="Glyas_Bleomycin-R_OHBP_Dase"/>
</dbReference>
<accession>A0ABP7XK03</accession>
<organism evidence="1 2">
    <name type="scientific">Nocardioides fonticola</name>
    <dbReference type="NCBI Taxonomy" id="450363"/>
    <lineage>
        <taxon>Bacteria</taxon>
        <taxon>Bacillati</taxon>
        <taxon>Actinomycetota</taxon>
        <taxon>Actinomycetes</taxon>
        <taxon>Propionibacteriales</taxon>
        <taxon>Nocardioidaceae</taxon>
        <taxon>Nocardioides</taxon>
    </lineage>
</organism>
<protein>
    <submittedName>
        <fullName evidence="1">VOC family protein</fullName>
    </submittedName>
</protein>
<dbReference type="EMBL" id="BAAAZH010000017">
    <property type="protein sequence ID" value="GAA4120671.1"/>
    <property type="molecule type" value="Genomic_DNA"/>
</dbReference>